<dbReference type="NCBIfam" id="NF040727">
    <property type="entry name" value="SBP_SaoB_CU"/>
    <property type="match status" value="1"/>
</dbReference>
<evidence type="ECO:0000313" key="1">
    <source>
        <dbReference type="EMBL" id="EHM12982.1"/>
    </source>
</evidence>
<organism evidence="1 2">
    <name type="scientific">Jonquetella anthropi DSM 22815</name>
    <dbReference type="NCBI Taxonomy" id="885272"/>
    <lineage>
        <taxon>Bacteria</taxon>
        <taxon>Thermotogati</taxon>
        <taxon>Synergistota</taxon>
        <taxon>Synergistia</taxon>
        <taxon>Synergistales</taxon>
        <taxon>Dethiosulfovibrionaceae</taxon>
        <taxon>Jonquetella</taxon>
    </lineage>
</organism>
<proteinExistence type="predicted"/>
<name>H0UJX2_9BACT</name>
<reference evidence="1 2" key="1">
    <citation type="submission" date="2011-11" db="EMBL/GenBank/DDBJ databases">
        <title>The Noncontiguous Finished genome of Jonquetella anthropi DSM 22815.</title>
        <authorList>
            <consortium name="US DOE Joint Genome Institute (JGI-PGF)"/>
            <person name="Lucas S."/>
            <person name="Copeland A."/>
            <person name="Lapidus A."/>
            <person name="Glavina del Rio T."/>
            <person name="Dalin E."/>
            <person name="Tice H."/>
            <person name="Bruce D."/>
            <person name="Goodwin L."/>
            <person name="Pitluck S."/>
            <person name="Peters L."/>
            <person name="Mikhailova N."/>
            <person name="Held B."/>
            <person name="Kyrpides N."/>
            <person name="Mavromatis K."/>
            <person name="Ivanova N."/>
            <person name="Markowitz V."/>
            <person name="Cheng J.-F."/>
            <person name="Hugenholtz P."/>
            <person name="Woyke T."/>
            <person name="Wu D."/>
            <person name="Gronow S."/>
            <person name="Wellnitz S."/>
            <person name="Brambilla E."/>
            <person name="Klenk H.-P."/>
            <person name="Eisen J.A."/>
        </authorList>
    </citation>
    <scope>NUCLEOTIDE SEQUENCE [LARGE SCALE GENOMIC DNA]</scope>
    <source>
        <strain evidence="1 2">DSM 22815</strain>
    </source>
</reference>
<sequence>MTVSLNRRFIPLFAILGAALAVTLLQEITPRRAPREYLKIACGNDLAGHVIAHAAQDYCAKAKAVDMNRLSFLQLSDCCGTQAEFALAGGDFDMAVLCPDAAQKFLGTGAPFRIFGPLVKNANVLVSRGNNTPRSVGYMSGRVLQYEALVRTLGRTAELHPIAAPALPYALECGAVDAVVLDAADAIRLPQYVLRPLPSGAPTAVLLVHNDALQGQNFKNFIRFYNDTVRRLEGSLCNGLLTDVLHVERREETSKAWQKLNVQLLTLPEEGSI</sequence>
<protein>
    <recommendedName>
        <fullName evidence="3">Periplasmic component of amino acid ABC-type transporter/signal transduction system</fullName>
    </recommendedName>
</protein>
<dbReference type="EMBL" id="CM001376">
    <property type="protein sequence ID" value="EHM12982.1"/>
    <property type="molecule type" value="Genomic_DNA"/>
</dbReference>
<gene>
    <name evidence="1" type="ORF">JonanDRAFT_0582</name>
</gene>
<dbReference type="eggNOG" id="COG0834">
    <property type="taxonomic scope" value="Bacteria"/>
</dbReference>
<evidence type="ECO:0008006" key="3">
    <source>
        <dbReference type="Google" id="ProtNLM"/>
    </source>
</evidence>
<dbReference type="Proteomes" id="UP000003806">
    <property type="component" value="Chromosome"/>
</dbReference>
<keyword evidence="2" id="KW-1185">Reference proteome</keyword>
<accession>H0UJX2</accession>
<dbReference type="HOGENOM" id="CLU_088159_0_0_0"/>
<dbReference type="AlphaFoldDB" id="H0UJX2"/>
<dbReference type="SUPFAM" id="SSF53850">
    <property type="entry name" value="Periplasmic binding protein-like II"/>
    <property type="match status" value="1"/>
</dbReference>
<evidence type="ECO:0000313" key="2">
    <source>
        <dbReference type="Proteomes" id="UP000003806"/>
    </source>
</evidence>
<dbReference type="STRING" id="885272.JonanDRAFT_0582"/>